<dbReference type="EMBL" id="AP014704">
    <property type="protein sequence ID" value="BAQ46900.1"/>
    <property type="molecule type" value="Genomic_DNA"/>
</dbReference>
<feature type="signal peptide" evidence="1">
    <location>
        <begin position="1"/>
        <end position="40"/>
    </location>
</feature>
<evidence type="ECO:0000313" key="3">
    <source>
        <dbReference type="Proteomes" id="UP000061432"/>
    </source>
</evidence>
<dbReference type="AlphaFoldDB" id="A0A0C6FUT8"/>
<evidence type="ECO:0000313" key="2">
    <source>
        <dbReference type="EMBL" id="BAQ46900.1"/>
    </source>
</evidence>
<reference evidence="3" key="2">
    <citation type="submission" date="2015-01" db="EMBL/GenBank/DDBJ databases">
        <title>Complete genome sequence of Methylobacterium aquaticum strain 22A.</title>
        <authorList>
            <person name="Tani A."/>
            <person name="Ogura Y."/>
            <person name="Hayashi T."/>
        </authorList>
    </citation>
    <scope>NUCLEOTIDE SEQUENCE [LARGE SCALE GENOMIC DNA]</scope>
    <source>
        <strain evidence="3">MA-22A</strain>
    </source>
</reference>
<sequence length="138" mass="14259">MRGRIEPRHDTDHAIMTLFTTMRTTLLAAATLAAASAASAQDLRPTGAASLDLGPLAGVAYYLPEPAGYRVVVTLAYRAPTPATRFEAVLAPGQSVTVSTPQEAGAPARAVAITRTGDAVAVTPLRGWDTVEATASVE</sequence>
<protein>
    <submittedName>
        <fullName evidence="2">Uncharacterized protein</fullName>
    </submittedName>
</protein>
<gene>
    <name evidence="2" type="ORF">Maq22A_c19115</name>
</gene>
<proteinExistence type="predicted"/>
<reference evidence="2 3" key="1">
    <citation type="journal article" date="2015" name="Genome Announc.">
        <title>Complete Genome Sequence of Methylobacterium aquaticum Strain 22A, Isolated from Racomitrium japonicum Moss.</title>
        <authorList>
            <person name="Tani A."/>
            <person name="Ogura Y."/>
            <person name="Hayashi T."/>
            <person name="Kimbara K."/>
        </authorList>
    </citation>
    <scope>NUCLEOTIDE SEQUENCE [LARGE SCALE GENOMIC DNA]</scope>
    <source>
        <strain evidence="2 3">MA-22A</strain>
    </source>
</reference>
<evidence type="ECO:0000256" key="1">
    <source>
        <dbReference type="SAM" id="SignalP"/>
    </source>
</evidence>
<organism evidence="2 3">
    <name type="scientific">Methylobacterium aquaticum</name>
    <dbReference type="NCBI Taxonomy" id="270351"/>
    <lineage>
        <taxon>Bacteria</taxon>
        <taxon>Pseudomonadati</taxon>
        <taxon>Pseudomonadota</taxon>
        <taxon>Alphaproteobacteria</taxon>
        <taxon>Hyphomicrobiales</taxon>
        <taxon>Methylobacteriaceae</taxon>
        <taxon>Methylobacterium</taxon>
    </lineage>
</organism>
<feature type="chain" id="PRO_5002189469" evidence="1">
    <location>
        <begin position="41"/>
        <end position="138"/>
    </location>
</feature>
<dbReference type="Proteomes" id="UP000061432">
    <property type="component" value="Chromosome"/>
</dbReference>
<dbReference type="PATRIC" id="fig|270351.10.peg.3693"/>
<accession>A0A0C6FUT8</accession>
<dbReference type="KEGG" id="maqu:Maq22A_c19115"/>
<keyword evidence="1" id="KW-0732">Signal</keyword>
<name>A0A0C6FUT8_9HYPH</name>